<dbReference type="PANTHER" id="PTHR46361">
    <property type="entry name" value="ELECTRON CARRIER/ PROTEIN DISULFIDE OXIDOREDUCTASE"/>
    <property type="match status" value="1"/>
</dbReference>
<name>A0A4R9GDE7_9LEPT</name>
<dbReference type="Proteomes" id="UP000298458">
    <property type="component" value="Unassembled WGS sequence"/>
</dbReference>
<proteinExistence type="predicted"/>
<dbReference type="AlphaFoldDB" id="A0A4R9GDE7"/>
<feature type="domain" description="DUF547" evidence="1">
    <location>
        <begin position="64"/>
        <end position="173"/>
    </location>
</feature>
<sequence length="239" mass="27594">MAAFASASPSDLFAIDQEYSGWNTLLKRNVKNGLVDYVSFKKESAVLDGVLKSFRLVTEAEYATFSREEKLCFLINSYNAFTVRLILDHYPVKSIKDIGSILQSPWKREFFELLGRPRNLDWIEHEKLRKEFREPRIHFAINCASLGCPPLMNESFQPGKVSEQLARVTKDFLKDKRKNEYDSGANVLYMSKIFDWFREDFTGAGTGLIDFYNRNTGASVPADAKVKFKDYDWNLNRLP</sequence>
<organism evidence="2 3">
    <name type="scientific">Leptospira fletcheri</name>
    <dbReference type="NCBI Taxonomy" id="2484981"/>
    <lineage>
        <taxon>Bacteria</taxon>
        <taxon>Pseudomonadati</taxon>
        <taxon>Spirochaetota</taxon>
        <taxon>Spirochaetia</taxon>
        <taxon>Leptospirales</taxon>
        <taxon>Leptospiraceae</taxon>
        <taxon>Leptospira</taxon>
    </lineage>
</organism>
<evidence type="ECO:0000313" key="2">
    <source>
        <dbReference type="EMBL" id="TGK09087.1"/>
    </source>
</evidence>
<dbReference type="Pfam" id="PF04784">
    <property type="entry name" value="DUF547"/>
    <property type="match status" value="1"/>
</dbReference>
<dbReference type="PANTHER" id="PTHR46361:SF3">
    <property type="entry name" value="ELECTRON CARRIER_ PROTEIN DISULFIDE OXIDOREDUCTASE"/>
    <property type="match status" value="1"/>
</dbReference>
<dbReference type="OrthoDB" id="526867at2"/>
<keyword evidence="3" id="KW-1185">Reference proteome</keyword>
<evidence type="ECO:0000313" key="3">
    <source>
        <dbReference type="Proteomes" id="UP000298458"/>
    </source>
</evidence>
<evidence type="ECO:0000259" key="1">
    <source>
        <dbReference type="Pfam" id="PF04784"/>
    </source>
</evidence>
<accession>A0A4R9GDE7</accession>
<reference evidence="2" key="1">
    <citation type="journal article" date="2019" name="PLoS Negl. Trop. Dis.">
        <title>Revisiting the worldwide diversity of Leptospira species in the environment.</title>
        <authorList>
            <person name="Vincent A.T."/>
            <person name="Schiettekatte O."/>
            <person name="Bourhy P."/>
            <person name="Veyrier F.J."/>
            <person name="Picardeau M."/>
        </authorList>
    </citation>
    <scope>NUCLEOTIDE SEQUENCE [LARGE SCALE GENOMIC DNA]</scope>
    <source>
        <strain evidence="2">SSW15</strain>
    </source>
</reference>
<dbReference type="InterPro" id="IPR006869">
    <property type="entry name" value="DUF547"/>
</dbReference>
<gene>
    <name evidence="2" type="ORF">EHO60_12530</name>
</gene>
<comment type="caution">
    <text evidence="2">The sequence shown here is derived from an EMBL/GenBank/DDBJ whole genome shotgun (WGS) entry which is preliminary data.</text>
</comment>
<dbReference type="EMBL" id="RQET01000009">
    <property type="protein sequence ID" value="TGK09087.1"/>
    <property type="molecule type" value="Genomic_DNA"/>
</dbReference>
<protein>
    <submittedName>
        <fullName evidence="2">DUF547 domain-containing protein</fullName>
    </submittedName>
</protein>